<sequence length="392" mass="42959">MSSSMGSGFNFDERLGIYLSVQSACLSGAAVVTFCKRLVIYLAFDGCEMGSLFIALHTFGVLVLRWKVPRHASKIGVAFIWFFIALVVGIPNAVHRNDVYYGKTGYWCWIKTDFKAAQILSEYLWVWASAFIMAILYGIMFLVMRGFLIIGNGKGVRWAKKQSRVKLDLSAGDDEEERAARAMANLLLFYPAVYIICVFPNSLARWLYFSGDEGPFQFTLFASTLFGFSGLFNVILYFSTRREYAVGPSVSVTAAALPSTAGYLPPDKEASHISNSREDVNFELEERYGRQPPLLYQSGPSPTANSTALSPNLILHNTTPLHQSPPSRTVPLGQGYGAAPPQSVGQGYGAAPPQSVGHLSTNDAHTQASRGNTLSSGHQLDDDENDYGRLPG</sequence>
<name>A0A9W8M9T4_9AGAR</name>
<dbReference type="GO" id="GO:0004930">
    <property type="term" value="F:G protein-coupled receptor activity"/>
    <property type="evidence" value="ECO:0007669"/>
    <property type="project" value="TreeGrafter"/>
</dbReference>
<evidence type="ECO:0008006" key="9">
    <source>
        <dbReference type="Google" id="ProtNLM"/>
    </source>
</evidence>
<evidence type="ECO:0000256" key="3">
    <source>
        <dbReference type="ARBA" id="ARBA00022989"/>
    </source>
</evidence>
<dbReference type="OrthoDB" id="100006at2759"/>
<evidence type="ECO:0000256" key="2">
    <source>
        <dbReference type="ARBA" id="ARBA00022692"/>
    </source>
</evidence>
<keyword evidence="3 6" id="KW-1133">Transmembrane helix</keyword>
<dbReference type="GO" id="GO:0007189">
    <property type="term" value="P:adenylate cyclase-activating G protein-coupled receptor signaling pathway"/>
    <property type="evidence" value="ECO:0007669"/>
    <property type="project" value="TreeGrafter"/>
</dbReference>
<gene>
    <name evidence="7" type="ORF">H1R20_g14517</name>
</gene>
<feature type="transmembrane region" description="Helical" evidence="6">
    <location>
        <begin position="75"/>
        <end position="94"/>
    </location>
</feature>
<dbReference type="AlphaFoldDB" id="A0A9W8M9T4"/>
<evidence type="ECO:0000313" key="7">
    <source>
        <dbReference type="EMBL" id="KAJ2922566.1"/>
    </source>
</evidence>
<dbReference type="Gene3D" id="1.20.1070.10">
    <property type="entry name" value="Rhodopsin 7-helix transmembrane proteins"/>
    <property type="match status" value="1"/>
</dbReference>
<proteinExistence type="predicted"/>
<comment type="caution">
    <text evidence="7">The sequence shown here is derived from an EMBL/GenBank/DDBJ whole genome shotgun (WGS) entry which is preliminary data.</text>
</comment>
<dbReference type="SUPFAM" id="SSF81321">
    <property type="entry name" value="Family A G protein-coupled receptor-like"/>
    <property type="match status" value="1"/>
</dbReference>
<feature type="transmembrane region" description="Helical" evidence="6">
    <location>
        <begin position="220"/>
        <end position="238"/>
    </location>
</feature>
<feature type="region of interest" description="Disordered" evidence="5">
    <location>
        <begin position="316"/>
        <end position="392"/>
    </location>
</feature>
<evidence type="ECO:0000256" key="4">
    <source>
        <dbReference type="ARBA" id="ARBA00023136"/>
    </source>
</evidence>
<feature type="transmembrane region" description="Helical" evidence="6">
    <location>
        <begin position="187"/>
        <end position="208"/>
    </location>
</feature>
<dbReference type="EMBL" id="JANBPK010001484">
    <property type="protein sequence ID" value="KAJ2922566.1"/>
    <property type="molecule type" value="Genomic_DNA"/>
</dbReference>
<evidence type="ECO:0000256" key="6">
    <source>
        <dbReference type="SAM" id="Phobius"/>
    </source>
</evidence>
<protein>
    <recommendedName>
        <fullName evidence="9">Glucose receptor Git3 N-terminal domain-containing protein</fullName>
    </recommendedName>
</protein>
<dbReference type="PANTHER" id="PTHR23112:SF37">
    <property type="entry name" value="G PROTEIN-COUPLED RECEPTOR GPR1"/>
    <property type="match status" value="1"/>
</dbReference>
<evidence type="ECO:0000256" key="1">
    <source>
        <dbReference type="ARBA" id="ARBA00004141"/>
    </source>
</evidence>
<keyword evidence="8" id="KW-1185">Reference proteome</keyword>
<feature type="transmembrane region" description="Helical" evidence="6">
    <location>
        <begin position="15"/>
        <end position="34"/>
    </location>
</feature>
<accession>A0A9W8M9T4</accession>
<evidence type="ECO:0000256" key="5">
    <source>
        <dbReference type="SAM" id="MobiDB-lite"/>
    </source>
</evidence>
<dbReference type="Proteomes" id="UP001140091">
    <property type="component" value="Unassembled WGS sequence"/>
</dbReference>
<keyword evidence="2 6" id="KW-0812">Transmembrane</keyword>
<dbReference type="GO" id="GO:0005886">
    <property type="term" value="C:plasma membrane"/>
    <property type="evidence" value="ECO:0007669"/>
    <property type="project" value="TreeGrafter"/>
</dbReference>
<feature type="compositionally biased region" description="Polar residues" evidence="5">
    <location>
        <begin position="357"/>
        <end position="378"/>
    </location>
</feature>
<organism evidence="7 8">
    <name type="scientific">Candolleomyces eurysporus</name>
    <dbReference type="NCBI Taxonomy" id="2828524"/>
    <lineage>
        <taxon>Eukaryota</taxon>
        <taxon>Fungi</taxon>
        <taxon>Dikarya</taxon>
        <taxon>Basidiomycota</taxon>
        <taxon>Agaricomycotina</taxon>
        <taxon>Agaricomycetes</taxon>
        <taxon>Agaricomycetidae</taxon>
        <taxon>Agaricales</taxon>
        <taxon>Agaricineae</taxon>
        <taxon>Psathyrellaceae</taxon>
        <taxon>Candolleomyces</taxon>
    </lineage>
</organism>
<feature type="compositionally biased region" description="Polar residues" evidence="5">
    <location>
        <begin position="316"/>
        <end position="327"/>
    </location>
</feature>
<feature type="non-terminal residue" evidence="7">
    <location>
        <position position="1"/>
    </location>
</feature>
<comment type="subcellular location">
    <subcellularLocation>
        <location evidence="1">Membrane</location>
        <topology evidence="1">Multi-pass membrane protein</topology>
    </subcellularLocation>
</comment>
<dbReference type="CDD" id="cd00637">
    <property type="entry name" value="7tm_classA_rhodopsin-like"/>
    <property type="match status" value="1"/>
</dbReference>
<reference evidence="7" key="1">
    <citation type="submission" date="2022-06" db="EMBL/GenBank/DDBJ databases">
        <title>Genome Sequence of Candolleomyces eurysporus.</title>
        <authorList>
            <person name="Buettner E."/>
        </authorList>
    </citation>
    <scope>NUCLEOTIDE SEQUENCE</scope>
    <source>
        <strain evidence="7">VTCC 930004</strain>
    </source>
</reference>
<feature type="transmembrane region" description="Helical" evidence="6">
    <location>
        <begin position="124"/>
        <end position="151"/>
    </location>
</feature>
<keyword evidence="4 6" id="KW-0472">Membrane</keyword>
<evidence type="ECO:0000313" key="8">
    <source>
        <dbReference type="Proteomes" id="UP001140091"/>
    </source>
</evidence>
<dbReference type="PANTHER" id="PTHR23112">
    <property type="entry name" value="G PROTEIN-COUPLED RECEPTOR 157-RELATED"/>
    <property type="match status" value="1"/>
</dbReference>